<evidence type="ECO:0000256" key="1">
    <source>
        <dbReference type="ARBA" id="ARBA00022801"/>
    </source>
</evidence>
<keyword evidence="4" id="KW-1185">Reference proteome</keyword>
<dbReference type="EMBL" id="JAWLKB010000003">
    <property type="protein sequence ID" value="MDV6266702.1"/>
    <property type="molecule type" value="Genomic_DNA"/>
</dbReference>
<dbReference type="GO" id="GO:0016787">
    <property type="term" value="F:hydrolase activity"/>
    <property type="evidence" value="ECO:0007669"/>
    <property type="project" value="UniProtKB-KW"/>
</dbReference>
<protein>
    <submittedName>
        <fullName evidence="3">Carbon-nitrogen hydrolase family protein</fullName>
    </submittedName>
</protein>
<dbReference type="InterPro" id="IPR050345">
    <property type="entry name" value="Aliph_Amidase/BUP"/>
</dbReference>
<evidence type="ECO:0000313" key="4">
    <source>
        <dbReference type="Proteomes" id="UP001185927"/>
    </source>
</evidence>
<dbReference type="InterPro" id="IPR003010">
    <property type="entry name" value="C-N_Hydrolase"/>
</dbReference>
<proteinExistence type="predicted"/>
<dbReference type="CDD" id="cd07197">
    <property type="entry name" value="nitrilase"/>
    <property type="match status" value="2"/>
</dbReference>
<name>A0ABU4BR59_RHOGO</name>
<dbReference type="PANTHER" id="PTHR43674">
    <property type="entry name" value="NITRILASE C965.09-RELATED"/>
    <property type="match status" value="1"/>
</dbReference>
<dbReference type="SUPFAM" id="SSF56317">
    <property type="entry name" value="Carbon-nitrogen hydrolase"/>
    <property type="match status" value="2"/>
</dbReference>
<evidence type="ECO:0000313" key="3">
    <source>
        <dbReference type="EMBL" id="MDV6266702.1"/>
    </source>
</evidence>
<sequence>MMEILDSAPQDISSAGPTLRVASAQFFSGTDVAANAQIVVNYLRAAHDAGAKLVVFPENSNRVRDYTDREECWEKSERLDGEFVTTISAACAELGMYAVVGVDLSDEIKPNVRIASVLIGPYGDIEHVHHKTVFWDYEYTLFVPGTKPLKVIDTPIGRIGLLMCADGIVPDVPRVLGLLGAQIFCNSLNSRGPDEVRVHVPLRTLENHVWHISSNTVGGPADGWPWMGGSQVVSPRGEILACAGEESEGLIWADIDVDAADDKNVPGFTDVFGWRRPDLYGDLMVPHDELPVADMLGALSPDMPAKPVDVATLQVSWFHNREWTIQRAIGQIAHAAKQGAQLGVLPELFCFKPGEVDTDPAAAATTSAEVLSRIRAAATEHSFWVAVHLVARDGDEFYSTAYLIDADGEIALEYRKTHLDTAESLWATAGDELPVAHTALGSIALMIGNEVWVPEVMRLLTLRGAELVLHPTSWDRQEAPDMAATERTEENRVHLVSVNRLDSPAKVGSQIVRSDLFIPGQPIALMRYPSAQWTRYGFEEQLIQRLDLRESHSKMMGHYLDPVGTRQPNLYGPLLVERTSVDV</sequence>
<feature type="domain" description="CN hydrolase" evidence="2">
    <location>
        <begin position="306"/>
        <end position="583"/>
    </location>
</feature>
<keyword evidence="1 3" id="KW-0378">Hydrolase</keyword>
<dbReference type="InterPro" id="IPR036526">
    <property type="entry name" value="C-N_Hydrolase_sf"/>
</dbReference>
<organism evidence="3 4">
    <name type="scientific">Rhodococcus globerulus</name>
    <dbReference type="NCBI Taxonomy" id="33008"/>
    <lineage>
        <taxon>Bacteria</taxon>
        <taxon>Bacillati</taxon>
        <taxon>Actinomycetota</taxon>
        <taxon>Actinomycetes</taxon>
        <taxon>Mycobacteriales</taxon>
        <taxon>Nocardiaceae</taxon>
        <taxon>Rhodococcus</taxon>
    </lineage>
</organism>
<gene>
    <name evidence="3" type="ORF">R3Q16_08810</name>
</gene>
<dbReference type="PROSITE" id="PS50263">
    <property type="entry name" value="CN_HYDROLASE"/>
    <property type="match status" value="2"/>
</dbReference>
<dbReference type="Gene3D" id="3.60.110.10">
    <property type="entry name" value="Carbon-nitrogen hydrolase"/>
    <property type="match status" value="2"/>
</dbReference>
<dbReference type="Pfam" id="PF00795">
    <property type="entry name" value="CN_hydrolase"/>
    <property type="match status" value="2"/>
</dbReference>
<dbReference type="RefSeq" id="WP_317541070.1">
    <property type="nucleotide sequence ID" value="NZ_JAWLKB010000003.1"/>
</dbReference>
<dbReference type="PANTHER" id="PTHR43674:SF2">
    <property type="entry name" value="BETA-UREIDOPROPIONASE"/>
    <property type="match status" value="1"/>
</dbReference>
<comment type="caution">
    <text evidence="3">The sequence shown here is derived from an EMBL/GenBank/DDBJ whole genome shotgun (WGS) entry which is preliminary data.</text>
</comment>
<reference evidence="3 4" key="1">
    <citation type="submission" date="2023-10" db="EMBL/GenBank/DDBJ databases">
        <title>Development of a sustainable strategy for remediation of hydrocarbon-contaminated territories based on the waste exchange concept.</title>
        <authorList>
            <person name="Krivoruchko A."/>
        </authorList>
    </citation>
    <scope>NUCLEOTIDE SEQUENCE [LARGE SCALE GENOMIC DNA]</scope>
    <source>
        <strain evidence="3 4">IEGM 1203</strain>
    </source>
</reference>
<evidence type="ECO:0000259" key="2">
    <source>
        <dbReference type="PROSITE" id="PS50263"/>
    </source>
</evidence>
<feature type="domain" description="CN hydrolase" evidence="2">
    <location>
        <begin position="19"/>
        <end position="257"/>
    </location>
</feature>
<dbReference type="Proteomes" id="UP001185927">
    <property type="component" value="Unassembled WGS sequence"/>
</dbReference>
<accession>A0ABU4BR59</accession>